<reference evidence="7 8" key="1">
    <citation type="submission" date="2019-07" db="EMBL/GenBank/DDBJ databases">
        <title>Genomic Encyclopedia of Archaeal and Bacterial Type Strains, Phase II (KMG-II): from individual species to whole genera.</title>
        <authorList>
            <person name="Goeker M."/>
        </authorList>
    </citation>
    <scope>NUCLEOTIDE SEQUENCE [LARGE SCALE GENOMIC DNA]</scope>
    <source>
        <strain evidence="7 8">ATCC BAA-1139</strain>
    </source>
</reference>
<name>A0A562VJ93_9BACT</name>
<dbReference type="PANTHER" id="PTHR30435:SF1">
    <property type="entry name" value="FLAGELLAR HOOK PROTEIN FLGE"/>
    <property type="match status" value="1"/>
</dbReference>
<evidence type="ECO:0000259" key="5">
    <source>
        <dbReference type="Pfam" id="PF00460"/>
    </source>
</evidence>
<dbReference type="Proteomes" id="UP000319449">
    <property type="component" value="Unassembled WGS sequence"/>
</dbReference>
<dbReference type="PANTHER" id="PTHR30435">
    <property type="entry name" value="FLAGELLAR PROTEIN"/>
    <property type="match status" value="1"/>
</dbReference>
<dbReference type="Pfam" id="PF06429">
    <property type="entry name" value="Flg_bbr_C"/>
    <property type="match status" value="1"/>
</dbReference>
<sequence>MSVTSAMFTGVSGLLNNGEAINVIGNNIANVNTTGFKSSRTLFDDMLYTSIGNNSQVGRGMAMQKIDNIFSSGSTQNTSSVTDLALQGNSFFALKPPTTAAPVPAQNSALLSRAGSFHVDSTLTLINPEGYQVLDTQGNPIKFLDTGAAVATDFSKVVKIEPNGLISYLAKDGVSTLYYNTSGTVGVATTPANALTVQKLAIVSPVDPSALEKAGGNLYNPTAAAGIPAVAFSLAANAPNGTSNKVLSNSLEQSNVDMATEFVNLIMTQRAYSANSKTITTADEMTQEVLNLKR</sequence>
<dbReference type="InterPro" id="IPR001444">
    <property type="entry name" value="Flag_bb_rod_N"/>
</dbReference>
<dbReference type="SUPFAM" id="SSF117143">
    <property type="entry name" value="Flagellar hook protein flgE"/>
    <property type="match status" value="1"/>
</dbReference>
<feature type="domain" description="Flagellar basal body rod protein N-terminal" evidence="5">
    <location>
        <begin position="9"/>
        <end position="37"/>
    </location>
</feature>
<accession>A0A562VJ93</accession>
<evidence type="ECO:0000256" key="3">
    <source>
        <dbReference type="ARBA" id="ARBA00023143"/>
    </source>
</evidence>
<gene>
    <name evidence="7" type="ORF">JN12_02797</name>
</gene>
<dbReference type="NCBIfam" id="TIGR03506">
    <property type="entry name" value="FlgEFG_subfam"/>
    <property type="match status" value="2"/>
</dbReference>
<dbReference type="GO" id="GO:0009425">
    <property type="term" value="C:bacterial-type flagellum basal body"/>
    <property type="evidence" value="ECO:0007669"/>
    <property type="project" value="UniProtKB-SubCell"/>
</dbReference>
<keyword evidence="7" id="KW-0282">Flagellum</keyword>
<evidence type="ECO:0000259" key="6">
    <source>
        <dbReference type="Pfam" id="PF06429"/>
    </source>
</evidence>
<dbReference type="InterPro" id="IPR019776">
    <property type="entry name" value="Flagellar_basal_body_rod_CS"/>
</dbReference>
<evidence type="ECO:0000256" key="2">
    <source>
        <dbReference type="ARBA" id="ARBA00009677"/>
    </source>
</evidence>
<keyword evidence="8" id="KW-1185">Reference proteome</keyword>
<dbReference type="InterPro" id="IPR010930">
    <property type="entry name" value="Flg_bb/hook_C_dom"/>
</dbReference>
<comment type="function">
    <text evidence="4">A flexible structure which links the flagellar filament to the drive apparatus in the basal body.</text>
</comment>
<dbReference type="InterPro" id="IPR037925">
    <property type="entry name" value="FlgE/F/G-like"/>
</dbReference>
<dbReference type="PROSITE" id="PS00588">
    <property type="entry name" value="FLAGELLA_BB_ROD"/>
    <property type="match status" value="1"/>
</dbReference>
<dbReference type="InterPro" id="IPR020013">
    <property type="entry name" value="Flagellar_FlgE/F/G"/>
</dbReference>
<protein>
    <recommendedName>
        <fullName evidence="4">Flagellar hook protein FlgE</fullName>
    </recommendedName>
</protein>
<organism evidence="7 8">
    <name type="scientific">Geobacter argillaceus</name>
    <dbReference type="NCBI Taxonomy" id="345631"/>
    <lineage>
        <taxon>Bacteria</taxon>
        <taxon>Pseudomonadati</taxon>
        <taxon>Thermodesulfobacteriota</taxon>
        <taxon>Desulfuromonadia</taxon>
        <taxon>Geobacterales</taxon>
        <taxon>Geobacteraceae</taxon>
        <taxon>Geobacter</taxon>
    </lineage>
</organism>
<feature type="domain" description="Flagellar basal-body/hook protein C-terminal" evidence="6">
    <location>
        <begin position="248"/>
        <end position="292"/>
    </location>
</feature>
<proteinExistence type="inferred from homology"/>
<dbReference type="AlphaFoldDB" id="A0A562VJ93"/>
<keyword evidence="7" id="KW-0969">Cilium</keyword>
<dbReference type="OrthoDB" id="9804559at2"/>
<keyword evidence="3 4" id="KW-0975">Bacterial flagellum</keyword>
<evidence type="ECO:0000313" key="8">
    <source>
        <dbReference type="Proteomes" id="UP000319449"/>
    </source>
</evidence>
<comment type="caution">
    <text evidence="7">The sequence shown here is derived from an EMBL/GenBank/DDBJ whole genome shotgun (WGS) entry which is preliminary data.</text>
</comment>
<dbReference type="GO" id="GO:0005829">
    <property type="term" value="C:cytosol"/>
    <property type="evidence" value="ECO:0007669"/>
    <property type="project" value="TreeGrafter"/>
</dbReference>
<comment type="subcellular location">
    <subcellularLocation>
        <location evidence="1 4">Bacterial flagellum basal body</location>
    </subcellularLocation>
</comment>
<dbReference type="Pfam" id="PF00460">
    <property type="entry name" value="Flg_bb_rod"/>
    <property type="match status" value="1"/>
</dbReference>
<dbReference type="RefSeq" id="WP_145023803.1">
    <property type="nucleotide sequence ID" value="NZ_VLLN01000018.1"/>
</dbReference>
<evidence type="ECO:0000256" key="4">
    <source>
        <dbReference type="RuleBase" id="RU362116"/>
    </source>
</evidence>
<dbReference type="EMBL" id="VLLN01000018">
    <property type="protein sequence ID" value="TWJ18036.1"/>
    <property type="molecule type" value="Genomic_DNA"/>
</dbReference>
<evidence type="ECO:0000313" key="7">
    <source>
        <dbReference type="EMBL" id="TWJ18036.1"/>
    </source>
</evidence>
<dbReference type="GO" id="GO:0009424">
    <property type="term" value="C:bacterial-type flagellum hook"/>
    <property type="evidence" value="ECO:0007669"/>
    <property type="project" value="TreeGrafter"/>
</dbReference>
<keyword evidence="7" id="KW-0966">Cell projection</keyword>
<evidence type="ECO:0000256" key="1">
    <source>
        <dbReference type="ARBA" id="ARBA00004117"/>
    </source>
</evidence>
<comment type="similarity">
    <text evidence="2 4">Belongs to the flagella basal body rod proteins family.</text>
</comment>
<dbReference type="GO" id="GO:0071978">
    <property type="term" value="P:bacterial-type flagellum-dependent swarming motility"/>
    <property type="evidence" value="ECO:0007669"/>
    <property type="project" value="TreeGrafter"/>
</dbReference>